<gene>
    <name evidence="1" type="ORF">BT96DRAFT_981706</name>
</gene>
<evidence type="ECO:0000313" key="2">
    <source>
        <dbReference type="Proteomes" id="UP000799118"/>
    </source>
</evidence>
<organism evidence="1 2">
    <name type="scientific">Gymnopus androsaceus JB14</name>
    <dbReference type="NCBI Taxonomy" id="1447944"/>
    <lineage>
        <taxon>Eukaryota</taxon>
        <taxon>Fungi</taxon>
        <taxon>Dikarya</taxon>
        <taxon>Basidiomycota</taxon>
        <taxon>Agaricomycotina</taxon>
        <taxon>Agaricomycetes</taxon>
        <taxon>Agaricomycetidae</taxon>
        <taxon>Agaricales</taxon>
        <taxon>Marasmiineae</taxon>
        <taxon>Omphalotaceae</taxon>
        <taxon>Gymnopus</taxon>
    </lineage>
</organism>
<dbReference type="AlphaFoldDB" id="A0A6A4GMN3"/>
<accession>A0A6A4GMN3</accession>
<reference evidence="1" key="1">
    <citation type="journal article" date="2019" name="Environ. Microbiol.">
        <title>Fungal ecological strategies reflected in gene transcription - a case study of two litter decomposers.</title>
        <authorList>
            <person name="Barbi F."/>
            <person name="Kohler A."/>
            <person name="Barry K."/>
            <person name="Baskaran P."/>
            <person name="Daum C."/>
            <person name="Fauchery L."/>
            <person name="Ihrmark K."/>
            <person name="Kuo A."/>
            <person name="LaButti K."/>
            <person name="Lipzen A."/>
            <person name="Morin E."/>
            <person name="Grigoriev I.V."/>
            <person name="Henrissat B."/>
            <person name="Lindahl B."/>
            <person name="Martin F."/>
        </authorList>
    </citation>
    <scope>NUCLEOTIDE SEQUENCE</scope>
    <source>
        <strain evidence="1">JB14</strain>
    </source>
</reference>
<proteinExistence type="predicted"/>
<evidence type="ECO:0000313" key="1">
    <source>
        <dbReference type="EMBL" id="KAE9386515.1"/>
    </source>
</evidence>
<dbReference type="OrthoDB" id="443318at2759"/>
<protein>
    <submittedName>
        <fullName evidence="1">Uncharacterized protein</fullName>
    </submittedName>
</protein>
<dbReference type="EMBL" id="ML769872">
    <property type="protein sequence ID" value="KAE9386515.1"/>
    <property type="molecule type" value="Genomic_DNA"/>
</dbReference>
<keyword evidence="2" id="KW-1185">Reference proteome</keyword>
<dbReference type="Proteomes" id="UP000799118">
    <property type="component" value="Unassembled WGS sequence"/>
</dbReference>
<name>A0A6A4GMN3_9AGAR</name>
<sequence>MTSSKETPVERPRTAFPNVIRWRSTLLLTFIPCRNYPPILPQTSLDPWLRSRRRSSRTGFPIFSTPDPPVNLRKISIGDGTIGGFALYEELSTVITLETYPEIIGFDPDVFQYFKEQYALAFPCGSLLTGHREHLCGYNVNLTYPQKGIIPTIIDPFSTTTSFSKSQLQPQPLPRKRSLSCSALSAAGSLASRDLDAATVAEREQKRAVLKRNLTGRPNGTLDPMYGCFLWEEMTDYAMNFTFPWTVGEFDPYDIPDALHPEVPTDASVFMNDNRTRSALHAPFKEWVKTFSHPFGNSTGQGSVIVNGSVSLFETLDSVVTHLAECGVTVEDMAASYYWAQQYIWDMTISLDRNSD</sequence>